<name>A0A2Z7BMG7_9LAMI</name>
<feature type="region of interest" description="Disordered" evidence="1">
    <location>
        <begin position="185"/>
        <end position="211"/>
    </location>
</feature>
<evidence type="ECO:0000313" key="2">
    <source>
        <dbReference type="EMBL" id="KZV35852.1"/>
    </source>
</evidence>
<evidence type="ECO:0000313" key="3">
    <source>
        <dbReference type="Proteomes" id="UP000250235"/>
    </source>
</evidence>
<organism evidence="2 3">
    <name type="scientific">Dorcoceras hygrometricum</name>
    <dbReference type="NCBI Taxonomy" id="472368"/>
    <lineage>
        <taxon>Eukaryota</taxon>
        <taxon>Viridiplantae</taxon>
        <taxon>Streptophyta</taxon>
        <taxon>Embryophyta</taxon>
        <taxon>Tracheophyta</taxon>
        <taxon>Spermatophyta</taxon>
        <taxon>Magnoliopsida</taxon>
        <taxon>eudicotyledons</taxon>
        <taxon>Gunneridae</taxon>
        <taxon>Pentapetalae</taxon>
        <taxon>asterids</taxon>
        <taxon>lamiids</taxon>
        <taxon>Lamiales</taxon>
        <taxon>Gesneriaceae</taxon>
        <taxon>Didymocarpoideae</taxon>
        <taxon>Trichosporeae</taxon>
        <taxon>Loxocarpinae</taxon>
        <taxon>Dorcoceras</taxon>
    </lineage>
</organism>
<dbReference type="EMBL" id="KV004008">
    <property type="protein sequence ID" value="KZV35852.1"/>
    <property type="molecule type" value="Genomic_DNA"/>
</dbReference>
<dbReference type="AlphaFoldDB" id="A0A2Z7BMG7"/>
<evidence type="ECO:0000256" key="1">
    <source>
        <dbReference type="SAM" id="MobiDB-lite"/>
    </source>
</evidence>
<reference evidence="2 3" key="1">
    <citation type="journal article" date="2015" name="Proc. Natl. Acad. Sci. U.S.A.">
        <title>The resurrection genome of Boea hygrometrica: A blueprint for survival of dehydration.</title>
        <authorList>
            <person name="Xiao L."/>
            <person name="Yang G."/>
            <person name="Zhang L."/>
            <person name="Yang X."/>
            <person name="Zhao S."/>
            <person name="Ji Z."/>
            <person name="Zhou Q."/>
            <person name="Hu M."/>
            <person name="Wang Y."/>
            <person name="Chen M."/>
            <person name="Xu Y."/>
            <person name="Jin H."/>
            <person name="Xiao X."/>
            <person name="Hu G."/>
            <person name="Bao F."/>
            <person name="Hu Y."/>
            <person name="Wan P."/>
            <person name="Li L."/>
            <person name="Deng X."/>
            <person name="Kuang T."/>
            <person name="Xiang C."/>
            <person name="Zhu J.K."/>
            <person name="Oliver M.J."/>
            <person name="He Y."/>
        </authorList>
    </citation>
    <scope>NUCLEOTIDE SEQUENCE [LARGE SCALE GENOMIC DNA]</scope>
    <source>
        <strain evidence="3">cv. XS01</strain>
    </source>
</reference>
<accession>A0A2Z7BMG7</accession>
<keyword evidence="3" id="KW-1185">Reference proteome</keyword>
<evidence type="ECO:0008006" key="4">
    <source>
        <dbReference type="Google" id="ProtNLM"/>
    </source>
</evidence>
<dbReference type="Proteomes" id="UP000250235">
    <property type="component" value="Unassembled WGS sequence"/>
</dbReference>
<sequence>MNEVPKHLVFDARSAFSTDGEQHKTSCKKREMKFEFRLLNDILSKTITVKAASLDAVTHERFLMMAAILCGVKINWGRLLFNLLKEMLTPSSKKARAFAVQICIIQKGAPALELGESKDFPPFKILTAKTVGTYIDKNKSINDKEVLEVPVEKMVKKAATKRRPAPAVVEPAAKKKRTTVLSNDEGPLFEMEKEKETEKEKEKETEPVATDKEKSLEKIFDSEDTEPLRKVLELTETTLSDEESMSIDDILKQISEAMMLPSVLAAQPTKIKFGHGIQIKEVNWYKASLPKIAIEAKGKEPLVEEVIKGHPTKETFTLICADIDFLVQIREAIIEEIVSFFHSFSLRILAVLGSVSDTVAKEEQILAWAETDSLQKPVQRRVYVIDKYKEMLLRKFLEARHNNFESAVEVRNLLMIVVDLDLEIVEGEEAVGVNHQGREEEVLALEDFDIGLAEAEQYSVF</sequence>
<proteinExistence type="predicted"/>
<feature type="compositionally biased region" description="Basic and acidic residues" evidence="1">
    <location>
        <begin position="190"/>
        <end position="211"/>
    </location>
</feature>
<dbReference type="OrthoDB" id="660555at2759"/>
<protein>
    <recommendedName>
        <fullName evidence="4">Splicing factor 3B subunit 1-like</fullName>
    </recommendedName>
</protein>
<gene>
    <name evidence="2" type="ORF">F511_32026</name>
</gene>